<dbReference type="InterPro" id="IPR016796">
    <property type="entry name" value="UCP021774"/>
</dbReference>
<dbReference type="AlphaFoldDB" id="A0A1S7LD25"/>
<accession>A0A1S7LD25</accession>
<evidence type="ECO:0000313" key="2">
    <source>
        <dbReference type="EMBL" id="CRH04802.1"/>
    </source>
</evidence>
<dbReference type="PANTHER" id="PTHR38342">
    <property type="entry name" value="SLR5037 PROTEIN"/>
    <property type="match status" value="1"/>
</dbReference>
<dbReference type="InterPro" id="IPR005180">
    <property type="entry name" value="DUF302"/>
</dbReference>
<sequence>MIKQVSGDFSSTVEAAKKALADNGFGVLTEIDVSATLKKKLDVEYPKTLILGACNPKLAHQALQFDADIATLMPCNVVVRENAEGQVEVAAINPEIGKTLTSDATMLEVLEQGTQKLRSALNALS</sequence>
<dbReference type="InterPro" id="IPR035923">
    <property type="entry name" value="TT1751-like_sf"/>
</dbReference>
<dbReference type="PANTHER" id="PTHR38342:SF1">
    <property type="entry name" value="SLR5037 PROTEIN"/>
    <property type="match status" value="1"/>
</dbReference>
<gene>
    <name evidence="2" type="ORF">MAGMO_0598</name>
</gene>
<dbReference type="Pfam" id="PF03625">
    <property type="entry name" value="DUF302"/>
    <property type="match status" value="1"/>
</dbReference>
<organism evidence="2">
    <name type="scientific">Magnetococcus massalia (strain MO-1)</name>
    <dbReference type="NCBI Taxonomy" id="451514"/>
    <lineage>
        <taxon>Bacteria</taxon>
        <taxon>Pseudomonadati</taxon>
        <taxon>Pseudomonadota</taxon>
        <taxon>Magnetococcia</taxon>
        <taxon>Magnetococcales</taxon>
        <taxon>Magnetococcaceae</taxon>
        <taxon>Magnetococcus</taxon>
    </lineage>
</organism>
<evidence type="ECO:0000259" key="1">
    <source>
        <dbReference type="Pfam" id="PF03625"/>
    </source>
</evidence>
<reference evidence="2" key="1">
    <citation type="submission" date="2015-04" db="EMBL/GenBank/DDBJ databases">
        <authorList>
            <person name="Syromyatnikov M.Y."/>
            <person name="Popov V.N."/>
        </authorList>
    </citation>
    <scope>NUCLEOTIDE SEQUENCE</scope>
    <source>
        <strain evidence="2">MO-1</strain>
    </source>
</reference>
<feature type="domain" description="DUF302" evidence="1">
    <location>
        <begin position="31"/>
        <end position="94"/>
    </location>
</feature>
<proteinExistence type="predicted"/>
<dbReference type="EMBL" id="LO017727">
    <property type="protein sequence ID" value="CRH04802.1"/>
    <property type="molecule type" value="Genomic_DNA"/>
</dbReference>
<protein>
    <recommendedName>
        <fullName evidence="1">DUF302 domain-containing protein</fullName>
    </recommendedName>
</protein>
<name>A0A1S7LD25_MAGMO</name>
<dbReference type="SUPFAM" id="SSF103247">
    <property type="entry name" value="TT1751-like"/>
    <property type="match status" value="1"/>
</dbReference>
<dbReference type="CDD" id="cd14797">
    <property type="entry name" value="DUF302"/>
    <property type="match status" value="1"/>
</dbReference>
<dbReference type="PIRSF" id="PIRSF021774">
    <property type="entry name" value="UCP021774"/>
    <property type="match status" value="1"/>
</dbReference>
<dbReference type="Gene3D" id="3.30.310.70">
    <property type="entry name" value="TT1751-like domain"/>
    <property type="match status" value="1"/>
</dbReference>